<evidence type="ECO:0000256" key="1">
    <source>
        <dbReference type="ARBA" id="ARBA00004651"/>
    </source>
</evidence>
<dbReference type="PROSITE" id="PS50929">
    <property type="entry name" value="ABC_TM1F"/>
    <property type="match status" value="1"/>
</dbReference>
<protein>
    <submittedName>
        <fullName evidence="13">ABC transporter ATP-binding protein</fullName>
    </submittedName>
</protein>
<dbReference type="PROSITE" id="PS50893">
    <property type="entry name" value="ABC_TRANSPORTER_2"/>
    <property type="match status" value="1"/>
</dbReference>
<keyword evidence="5" id="KW-0547">Nucleotide-binding</keyword>
<evidence type="ECO:0000313" key="13">
    <source>
        <dbReference type="EMBL" id="HGY38856.1"/>
    </source>
</evidence>
<evidence type="ECO:0000256" key="6">
    <source>
        <dbReference type="ARBA" id="ARBA00022840"/>
    </source>
</evidence>
<dbReference type="GO" id="GO:0005886">
    <property type="term" value="C:plasma membrane"/>
    <property type="evidence" value="ECO:0007669"/>
    <property type="project" value="UniProtKB-SubCell"/>
</dbReference>
<dbReference type="SUPFAM" id="SSF90123">
    <property type="entry name" value="ABC transporter transmembrane region"/>
    <property type="match status" value="1"/>
</dbReference>
<reference evidence="13" key="1">
    <citation type="journal article" date="2020" name="mSystems">
        <title>Genome- and Community-Level Interaction Insights into Carbon Utilization and Element Cycling Functions of Hydrothermarchaeota in Hydrothermal Sediment.</title>
        <authorList>
            <person name="Zhou Z."/>
            <person name="Liu Y."/>
            <person name="Xu W."/>
            <person name="Pan J."/>
            <person name="Luo Z.H."/>
            <person name="Li M."/>
        </authorList>
    </citation>
    <scope>NUCLEOTIDE SEQUENCE [LARGE SCALE GENOMIC DNA]</scope>
    <source>
        <strain evidence="13">SpSt-82</strain>
    </source>
</reference>
<comment type="subcellular location">
    <subcellularLocation>
        <location evidence="1">Cell membrane</location>
        <topology evidence="1">Multi-pass membrane protein</topology>
    </subcellularLocation>
</comment>
<accession>A0A7V4WK75</accession>
<evidence type="ECO:0000259" key="11">
    <source>
        <dbReference type="PROSITE" id="PS50893"/>
    </source>
</evidence>
<dbReference type="SUPFAM" id="SSF52540">
    <property type="entry name" value="P-loop containing nucleoside triphosphate hydrolases"/>
    <property type="match status" value="1"/>
</dbReference>
<feature type="region of interest" description="Disordered" evidence="9">
    <location>
        <begin position="1"/>
        <end position="32"/>
    </location>
</feature>
<dbReference type="PROSITE" id="PS00211">
    <property type="entry name" value="ABC_TRANSPORTER_1"/>
    <property type="match status" value="1"/>
</dbReference>
<dbReference type="InterPro" id="IPR027417">
    <property type="entry name" value="P-loop_NTPase"/>
</dbReference>
<dbReference type="InterPro" id="IPR036640">
    <property type="entry name" value="ABC1_TM_sf"/>
</dbReference>
<evidence type="ECO:0000259" key="12">
    <source>
        <dbReference type="PROSITE" id="PS50929"/>
    </source>
</evidence>
<feature type="domain" description="ABC transporter" evidence="11">
    <location>
        <begin position="386"/>
        <end position="620"/>
    </location>
</feature>
<dbReference type="Pfam" id="PF00664">
    <property type="entry name" value="ABC_membrane"/>
    <property type="match status" value="1"/>
</dbReference>
<evidence type="ECO:0000256" key="5">
    <source>
        <dbReference type="ARBA" id="ARBA00022741"/>
    </source>
</evidence>
<keyword evidence="3" id="KW-1003">Cell membrane</keyword>
<dbReference type="Pfam" id="PF00005">
    <property type="entry name" value="ABC_tran"/>
    <property type="match status" value="1"/>
</dbReference>
<keyword evidence="6 13" id="KW-0067">ATP-binding</keyword>
<dbReference type="InterPro" id="IPR003593">
    <property type="entry name" value="AAA+_ATPase"/>
</dbReference>
<keyword evidence="4 10" id="KW-0812">Transmembrane</keyword>
<proteinExistence type="predicted"/>
<evidence type="ECO:0000256" key="7">
    <source>
        <dbReference type="ARBA" id="ARBA00022989"/>
    </source>
</evidence>
<evidence type="ECO:0000256" key="10">
    <source>
        <dbReference type="SAM" id="Phobius"/>
    </source>
</evidence>
<dbReference type="AlphaFoldDB" id="A0A7V4WK75"/>
<sequence length="632" mass="69985">MRSSLKFPHSTGKCTSSRQEGRRSPVSKPPFPVLRRGPGYVPEPLERPEDFWKTLRKLWQYLRTQKLRIILVVLCVAAGAICTLSGPYLIGKAIDEAILPRNLVTLLRYTLFLVALYLGASLLAFFQERLAVALSQDVALALRNEAFSFLHALPLRFFDTHNHGDIMSRLTNDIDTIGSTLATVATQTIASFVTLAGTVVVMFTLHRMLALVALSAIPLTLCATRFVTRRTRETFLAQQTILGQLNGILEEDLTGLRVLKAFMREEREFARFSSVNENLAAVGVRAQICAGIMGPLMNVIGNLNLAFLAGFGGWFVLRGAASIGTIASFIAYSRQFIRPVNELAMQLNTLQSAMASSERVFALLEETPEPPDASNALEPQEIRGAVEFRNVTFSYRKGVPVLKNVSFSVEPGQVVALVGPTGAGKTTIVSLLARFYEPESGTILIDGMDIRRIRRERLRSLLGIVLQDTYLFATTVRENIRYGRPEAQDSEVEEAARLANAEHFILSLPEGYDTVLSDGGENLSQGQRQLLAIARAFLANPAILVLDEATSNVDTHTERLIQDAMLRLMRGRTTFIIAHRLSTIRNADLILVLRDGEIVERGTHRELLEKKGFYFSLYLSQFGEDTAPVAAE</sequence>
<dbReference type="GO" id="GO:0005524">
    <property type="term" value="F:ATP binding"/>
    <property type="evidence" value="ECO:0007669"/>
    <property type="project" value="UniProtKB-KW"/>
</dbReference>
<keyword evidence="7 10" id="KW-1133">Transmembrane helix</keyword>
<dbReference type="Gene3D" id="1.20.1560.10">
    <property type="entry name" value="ABC transporter type 1, transmembrane domain"/>
    <property type="match status" value="1"/>
</dbReference>
<dbReference type="CDD" id="cd18547">
    <property type="entry name" value="ABC_6TM_Tm288_like"/>
    <property type="match status" value="1"/>
</dbReference>
<dbReference type="InterPro" id="IPR011527">
    <property type="entry name" value="ABC1_TM_dom"/>
</dbReference>
<dbReference type="FunFam" id="1.20.1560.10:FF:000011">
    <property type="entry name" value="Multidrug ABC transporter ATP-binding protein"/>
    <property type="match status" value="1"/>
</dbReference>
<dbReference type="PANTHER" id="PTHR43394">
    <property type="entry name" value="ATP-DEPENDENT PERMEASE MDL1, MITOCHONDRIAL"/>
    <property type="match status" value="1"/>
</dbReference>
<dbReference type="SMART" id="SM00382">
    <property type="entry name" value="AAA"/>
    <property type="match status" value="1"/>
</dbReference>
<dbReference type="FunFam" id="3.40.50.300:FF:000287">
    <property type="entry name" value="Multidrug ABC transporter ATP-binding protein"/>
    <property type="match status" value="1"/>
</dbReference>
<comment type="caution">
    <text evidence="13">The sequence shown here is derived from an EMBL/GenBank/DDBJ whole genome shotgun (WGS) entry which is preliminary data.</text>
</comment>
<feature type="transmembrane region" description="Helical" evidence="10">
    <location>
        <begin position="305"/>
        <end position="332"/>
    </location>
</feature>
<feature type="domain" description="ABC transmembrane type-1" evidence="12">
    <location>
        <begin position="70"/>
        <end position="352"/>
    </location>
</feature>
<dbReference type="InterPro" id="IPR003439">
    <property type="entry name" value="ABC_transporter-like_ATP-bd"/>
</dbReference>
<dbReference type="GO" id="GO:0015421">
    <property type="term" value="F:ABC-type oligopeptide transporter activity"/>
    <property type="evidence" value="ECO:0007669"/>
    <property type="project" value="TreeGrafter"/>
</dbReference>
<dbReference type="CDD" id="cd03254">
    <property type="entry name" value="ABCC_Glucan_exporter_like"/>
    <property type="match status" value="1"/>
</dbReference>
<organism evidence="13">
    <name type="scientific">Candidatus Caldatribacterium saccharofermentans</name>
    <dbReference type="NCBI Taxonomy" id="1454753"/>
    <lineage>
        <taxon>Bacteria</taxon>
        <taxon>Pseudomonadati</taxon>
        <taxon>Atribacterota</taxon>
        <taxon>Atribacteria</taxon>
        <taxon>Atribacterales</taxon>
        <taxon>Candidatus Caldatribacteriaceae</taxon>
        <taxon>Candidatus Caldatribacterium</taxon>
    </lineage>
</organism>
<gene>
    <name evidence="13" type="ORF">ENW11_03470</name>
</gene>
<evidence type="ECO:0000256" key="2">
    <source>
        <dbReference type="ARBA" id="ARBA00022448"/>
    </source>
</evidence>
<dbReference type="EMBL" id="DTIY01000024">
    <property type="protein sequence ID" value="HGY38856.1"/>
    <property type="molecule type" value="Genomic_DNA"/>
</dbReference>
<evidence type="ECO:0000256" key="8">
    <source>
        <dbReference type="ARBA" id="ARBA00023136"/>
    </source>
</evidence>
<feature type="transmembrane region" description="Helical" evidence="10">
    <location>
        <begin position="177"/>
        <end position="203"/>
    </location>
</feature>
<feature type="transmembrane region" description="Helical" evidence="10">
    <location>
        <begin position="106"/>
        <end position="126"/>
    </location>
</feature>
<evidence type="ECO:0000256" key="3">
    <source>
        <dbReference type="ARBA" id="ARBA00022475"/>
    </source>
</evidence>
<feature type="transmembrane region" description="Helical" evidence="10">
    <location>
        <begin position="67"/>
        <end position="86"/>
    </location>
</feature>
<dbReference type="PANTHER" id="PTHR43394:SF1">
    <property type="entry name" value="ATP-BINDING CASSETTE SUB-FAMILY B MEMBER 10, MITOCHONDRIAL"/>
    <property type="match status" value="1"/>
</dbReference>
<name>A0A7V4WK75_9BACT</name>
<keyword evidence="8 10" id="KW-0472">Membrane</keyword>
<dbReference type="InterPro" id="IPR017871">
    <property type="entry name" value="ABC_transporter-like_CS"/>
</dbReference>
<dbReference type="InterPro" id="IPR039421">
    <property type="entry name" value="Type_1_exporter"/>
</dbReference>
<evidence type="ECO:0000256" key="9">
    <source>
        <dbReference type="SAM" id="MobiDB-lite"/>
    </source>
</evidence>
<keyword evidence="2" id="KW-0813">Transport</keyword>
<dbReference type="GO" id="GO:0016887">
    <property type="term" value="F:ATP hydrolysis activity"/>
    <property type="evidence" value="ECO:0007669"/>
    <property type="project" value="InterPro"/>
</dbReference>
<dbReference type="Gene3D" id="3.40.50.300">
    <property type="entry name" value="P-loop containing nucleotide triphosphate hydrolases"/>
    <property type="match status" value="1"/>
</dbReference>
<evidence type="ECO:0000256" key="4">
    <source>
        <dbReference type="ARBA" id="ARBA00022692"/>
    </source>
</evidence>
<feature type="transmembrane region" description="Helical" evidence="10">
    <location>
        <begin position="209"/>
        <end position="228"/>
    </location>
</feature>